<organism evidence="3 4">
    <name type="scientific">Lactiplantibacillus fabifermentans T30PCM01</name>
    <dbReference type="NCBI Taxonomy" id="1400520"/>
    <lineage>
        <taxon>Bacteria</taxon>
        <taxon>Bacillati</taxon>
        <taxon>Bacillota</taxon>
        <taxon>Bacilli</taxon>
        <taxon>Lactobacillales</taxon>
        <taxon>Lactobacillaceae</taxon>
        <taxon>Lactiplantibacillus</taxon>
    </lineage>
</organism>
<dbReference type="HOGENOM" id="CLU_072573_3_3_9"/>
<dbReference type="STRING" id="1400520.LFAB_06055"/>
<keyword evidence="1" id="KW-0812">Transmembrane</keyword>
<dbReference type="CDD" id="cd03392">
    <property type="entry name" value="PAP2_like_2"/>
    <property type="match status" value="1"/>
</dbReference>
<dbReference type="PANTHER" id="PTHR14969">
    <property type="entry name" value="SPHINGOSINE-1-PHOSPHATE PHOSPHOHYDROLASE"/>
    <property type="match status" value="1"/>
</dbReference>
<dbReference type="EMBL" id="AWWK01000029">
    <property type="protein sequence ID" value="ETY74633.1"/>
    <property type="molecule type" value="Genomic_DNA"/>
</dbReference>
<dbReference type="InterPro" id="IPR000326">
    <property type="entry name" value="PAP2/HPO"/>
</dbReference>
<dbReference type="RefSeq" id="WP_024623860.1">
    <property type="nucleotide sequence ID" value="NZ_KK036482.1"/>
</dbReference>
<proteinExistence type="predicted"/>
<dbReference type="Gene3D" id="1.20.144.10">
    <property type="entry name" value="Phosphatidic acid phosphatase type 2/haloperoxidase"/>
    <property type="match status" value="2"/>
</dbReference>
<feature type="transmembrane region" description="Helical" evidence="1">
    <location>
        <begin position="186"/>
        <end position="205"/>
    </location>
</feature>
<feature type="transmembrane region" description="Helical" evidence="1">
    <location>
        <begin position="126"/>
        <end position="147"/>
    </location>
</feature>
<keyword evidence="1" id="KW-1133">Transmembrane helix</keyword>
<feature type="transmembrane region" description="Helical" evidence="1">
    <location>
        <begin position="88"/>
        <end position="106"/>
    </location>
</feature>
<sequence>MPLKHWRRADSYMTLVFLGWLAWTAAVWQSPAWLTAFDTGIANWLHHTPTWFQTSMVWYTQLGNPHTITIITLMIGLGLIIGHQSKAAVFFWVNTWLLAGYGNYLVKQLIQRPRPTAWRLVEIGGYSYPSGHSTTTTVLVLSLLVIAFEHWQNPVVKRWLFVGGLLIILLMMTSRIVVGVHYPSDTIGGALLGSCLTYVSARLTTRHRQGNFNFKRSA</sequence>
<reference evidence="3 4" key="1">
    <citation type="journal article" date="2014" name="Genome Announc.">
        <title>Genome Sequence of Lactobacillus fabifermentans Strain T30PCM01, Isolated from Fermenting Grape Marc.</title>
        <authorList>
            <person name="Treu L."/>
            <person name="Vendramin V."/>
            <person name="Bovo B."/>
            <person name="Giacomini A."/>
            <person name="Corich V."/>
            <person name="Campanaro S."/>
        </authorList>
    </citation>
    <scope>NUCLEOTIDE SEQUENCE [LARGE SCALE GENOMIC DNA]</scope>
    <source>
        <strain evidence="3 4">T30PCM01</strain>
    </source>
</reference>
<dbReference type="Pfam" id="PF01569">
    <property type="entry name" value="PAP2"/>
    <property type="match status" value="1"/>
</dbReference>
<evidence type="ECO:0000256" key="1">
    <source>
        <dbReference type="SAM" id="Phobius"/>
    </source>
</evidence>
<dbReference type="OrthoDB" id="9789113at2"/>
<protein>
    <submittedName>
        <fullName evidence="3">Phospholipid phosphatase</fullName>
    </submittedName>
</protein>
<dbReference type="eggNOG" id="COG0671">
    <property type="taxonomic scope" value="Bacteria"/>
</dbReference>
<gene>
    <name evidence="3" type="ORF">LFAB_06055</name>
</gene>
<comment type="caution">
    <text evidence="3">The sequence shown here is derived from an EMBL/GenBank/DDBJ whole genome shotgun (WGS) entry which is preliminary data.</text>
</comment>
<name>W6T9S0_9LACO</name>
<dbReference type="InterPro" id="IPR036938">
    <property type="entry name" value="PAP2/HPO_sf"/>
</dbReference>
<dbReference type="SUPFAM" id="SSF48317">
    <property type="entry name" value="Acid phosphatase/Vanadium-dependent haloperoxidase"/>
    <property type="match status" value="1"/>
</dbReference>
<accession>W6T9S0</accession>
<dbReference type="AlphaFoldDB" id="W6T9S0"/>
<dbReference type="PATRIC" id="fig|1400520.3.peg.1179"/>
<evidence type="ECO:0000259" key="2">
    <source>
        <dbReference type="SMART" id="SM00014"/>
    </source>
</evidence>
<evidence type="ECO:0000313" key="4">
    <source>
        <dbReference type="Proteomes" id="UP000019247"/>
    </source>
</evidence>
<evidence type="ECO:0000313" key="3">
    <source>
        <dbReference type="EMBL" id="ETY74633.1"/>
    </source>
</evidence>
<dbReference type="Proteomes" id="UP000019247">
    <property type="component" value="Unassembled WGS sequence"/>
</dbReference>
<dbReference type="PANTHER" id="PTHR14969:SF13">
    <property type="entry name" value="AT30094P"/>
    <property type="match status" value="1"/>
</dbReference>
<feature type="transmembrane region" description="Helical" evidence="1">
    <location>
        <begin position="58"/>
        <end position="81"/>
    </location>
</feature>
<feature type="transmembrane region" description="Helical" evidence="1">
    <location>
        <begin position="159"/>
        <end position="180"/>
    </location>
</feature>
<dbReference type="SMART" id="SM00014">
    <property type="entry name" value="acidPPc"/>
    <property type="match status" value="1"/>
</dbReference>
<keyword evidence="1" id="KW-0472">Membrane</keyword>
<feature type="domain" description="Phosphatidic acid phosphatase type 2/haloperoxidase" evidence="2">
    <location>
        <begin position="88"/>
        <end position="201"/>
    </location>
</feature>